<dbReference type="Proteomes" id="UP001626628">
    <property type="component" value="Chromosome"/>
</dbReference>
<accession>A0ABZ2QKI2</accession>
<evidence type="ECO:0000313" key="2">
    <source>
        <dbReference type="EMBL" id="WXK75753.1"/>
    </source>
</evidence>
<dbReference type="EMBL" id="CP147982">
    <property type="protein sequence ID" value="WXK75753.1"/>
    <property type="molecule type" value="Genomic_DNA"/>
</dbReference>
<gene>
    <name evidence="2" type="ORF">WAB15_07075</name>
</gene>
<feature type="compositionally biased region" description="Polar residues" evidence="1">
    <location>
        <begin position="9"/>
        <end position="23"/>
    </location>
</feature>
<name>A0ABZ2QKI2_9ACTN</name>
<keyword evidence="3" id="KW-1185">Reference proteome</keyword>
<protein>
    <recommendedName>
        <fullName evidence="4">Serine protease</fullName>
    </recommendedName>
</protein>
<feature type="region of interest" description="Disordered" evidence="1">
    <location>
        <begin position="1"/>
        <end position="57"/>
    </location>
</feature>
<reference evidence="2 3" key="1">
    <citation type="submission" date="2024-03" db="EMBL/GenBank/DDBJ databases">
        <title>The complete genome of Streptomyces sirii sp.nov.</title>
        <authorList>
            <person name="Zakalyukina Y.V."/>
            <person name="Belik A.R."/>
            <person name="Biryukov M.V."/>
            <person name="Baturina O.A."/>
            <person name="Kabilov M.R."/>
        </authorList>
    </citation>
    <scope>NUCLEOTIDE SEQUENCE [LARGE SCALE GENOMIC DNA]</scope>
    <source>
        <strain evidence="2 3">BP-8</strain>
    </source>
</reference>
<organism evidence="2 3">
    <name type="scientific">Streptomyces sirii</name>
    <dbReference type="NCBI Taxonomy" id="3127701"/>
    <lineage>
        <taxon>Bacteria</taxon>
        <taxon>Bacillati</taxon>
        <taxon>Actinomycetota</taxon>
        <taxon>Actinomycetes</taxon>
        <taxon>Kitasatosporales</taxon>
        <taxon>Streptomycetaceae</taxon>
        <taxon>Streptomyces</taxon>
    </lineage>
</organism>
<evidence type="ECO:0000313" key="3">
    <source>
        <dbReference type="Proteomes" id="UP001626628"/>
    </source>
</evidence>
<dbReference type="RefSeq" id="WP_399149069.1">
    <property type="nucleotide sequence ID" value="NZ_CP147982.1"/>
</dbReference>
<evidence type="ECO:0000256" key="1">
    <source>
        <dbReference type="SAM" id="MobiDB-lite"/>
    </source>
</evidence>
<proteinExistence type="predicted"/>
<evidence type="ECO:0008006" key="4">
    <source>
        <dbReference type="Google" id="ProtNLM"/>
    </source>
</evidence>
<sequence length="57" mass="5840">MSAAHPVTESRTVPTPATASATGRYSYPATGPYPVPATSPHTTRVVDPTPHPEGTPA</sequence>